<dbReference type="AlphaFoldDB" id="J9FSQ9"/>
<feature type="non-terminal residue" evidence="2">
    <location>
        <position position="1"/>
    </location>
</feature>
<organism evidence="2">
    <name type="scientific">gut metagenome</name>
    <dbReference type="NCBI Taxonomy" id="749906"/>
    <lineage>
        <taxon>unclassified sequences</taxon>
        <taxon>metagenomes</taxon>
        <taxon>organismal metagenomes</taxon>
    </lineage>
</organism>
<evidence type="ECO:0000256" key="1">
    <source>
        <dbReference type="SAM" id="MobiDB-lite"/>
    </source>
</evidence>
<name>J9FSQ9_9ZZZZ</name>
<protein>
    <submittedName>
        <fullName evidence="2">Uncharacterized protein</fullName>
    </submittedName>
</protein>
<sequence>ENQEAMKVEQLQKTTSPMKANAAKNTGKHHEIRATFIVDPDLLRKVKYISLVKDILLKEVISQALTNYVDAWERRNQKIRLPKEK</sequence>
<reference evidence="2" key="1">
    <citation type="journal article" date="2012" name="PLoS ONE">
        <title>Gene sets for utilization of primary and secondary nutrition supplies in the distal gut of endangered iberian lynx.</title>
        <authorList>
            <person name="Alcaide M."/>
            <person name="Messina E."/>
            <person name="Richter M."/>
            <person name="Bargiela R."/>
            <person name="Peplies J."/>
            <person name="Huws S.A."/>
            <person name="Newbold C.J."/>
            <person name="Golyshin P.N."/>
            <person name="Simon M.A."/>
            <person name="Lopez G."/>
            <person name="Yakimov M.M."/>
            <person name="Ferrer M."/>
        </authorList>
    </citation>
    <scope>NUCLEOTIDE SEQUENCE</scope>
</reference>
<comment type="caution">
    <text evidence="2">The sequence shown here is derived from an EMBL/GenBank/DDBJ whole genome shotgun (WGS) entry which is preliminary data.</text>
</comment>
<dbReference type="EMBL" id="AMCI01007453">
    <property type="protein sequence ID" value="EJW92587.1"/>
    <property type="molecule type" value="Genomic_DNA"/>
</dbReference>
<accession>J9FSQ9</accession>
<evidence type="ECO:0000313" key="2">
    <source>
        <dbReference type="EMBL" id="EJW92587.1"/>
    </source>
</evidence>
<proteinExistence type="predicted"/>
<gene>
    <name evidence="2" type="ORF">EVA_19305</name>
</gene>
<feature type="region of interest" description="Disordered" evidence="1">
    <location>
        <begin position="1"/>
        <end position="26"/>
    </location>
</feature>